<evidence type="ECO:0000256" key="2">
    <source>
        <dbReference type="ARBA" id="ARBA00022771"/>
    </source>
</evidence>
<feature type="compositionally biased region" description="Basic and acidic residues" evidence="4">
    <location>
        <begin position="49"/>
        <end position="65"/>
    </location>
</feature>
<feature type="region of interest" description="Disordered" evidence="4">
    <location>
        <begin position="126"/>
        <end position="274"/>
    </location>
</feature>
<keyword evidence="1" id="KW-0479">Metal-binding</keyword>
<dbReference type="SMART" id="SM00451">
    <property type="entry name" value="ZnF_U1"/>
    <property type="match status" value="1"/>
</dbReference>
<feature type="region of interest" description="Disordered" evidence="4">
    <location>
        <begin position="26"/>
        <end position="105"/>
    </location>
</feature>
<dbReference type="EMBL" id="ML978715">
    <property type="protein sequence ID" value="KAF2088924.1"/>
    <property type="molecule type" value="Genomic_DNA"/>
</dbReference>
<proteinExistence type="predicted"/>
<dbReference type="Gene3D" id="3.30.160.60">
    <property type="entry name" value="Classic Zinc Finger"/>
    <property type="match status" value="1"/>
</dbReference>
<feature type="non-terminal residue" evidence="6">
    <location>
        <position position="274"/>
    </location>
</feature>
<accession>A0A6A5YDK5</accession>
<keyword evidence="3" id="KW-0862">Zinc</keyword>
<evidence type="ECO:0000313" key="6">
    <source>
        <dbReference type="EMBL" id="KAF2088924.1"/>
    </source>
</evidence>
<feature type="compositionally biased region" description="Polar residues" evidence="4">
    <location>
        <begin position="35"/>
        <end position="46"/>
    </location>
</feature>
<feature type="compositionally biased region" description="Polar residues" evidence="4">
    <location>
        <begin position="128"/>
        <end position="138"/>
    </location>
</feature>
<protein>
    <recommendedName>
        <fullName evidence="5">U1-type domain-containing protein</fullName>
    </recommendedName>
</protein>
<feature type="compositionally biased region" description="Polar residues" evidence="4">
    <location>
        <begin position="208"/>
        <end position="218"/>
    </location>
</feature>
<dbReference type="OrthoDB" id="191651at2759"/>
<evidence type="ECO:0000259" key="5">
    <source>
        <dbReference type="SMART" id="SM00451"/>
    </source>
</evidence>
<gene>
    <name evidence="6" type="ORF">K490DRAFT_20639</name>
</gene>
<name>A0A6A5YDK5_9PEZI</name>
<feature type="domain" description="U1-type" evidence="5">
    <location>
        <begin position="8"/>
        <end position="43"/>
    </location>
</feature>
<feature type="compositionally biased region" description="Low complexity" evidence="4">
    <location>
        <begin position="82"/>
        <end position="96"/>
    </location>
</feature>
<keyword evidence="2" id="KW-0863">Zinc-finger</keyword>
<dbReference type="GO" id="GO:0071011">
    <property type="term" value="C:precatalytic spliceosome"/>
    <property type="evidence" value="ECO:0007669"/>
    <property type="project" value="TreeGrafter"/>
</dbReference>
<keyword evidence="7" id="KW-1185">Reference proteome</keyword>
<dbReference type="InterPro" id="IPR040023">
    <property type="entry name" value="WBP4"/>
</dbReference>
<dbReference type="PANTHER" id="PTHR13173">
    <property type="entry name" value="WW DOMAIN BINDING PROTEIN 4"/>
    <property type="match status" value="1"/>
</dbReference>
<dbReference type="Proteomes" id="UP000799776">
    <property type="component" value="Unassembled WGS sequence"/>
</dbReference>
<evidence type="ECO:0000256" key="1">
    <source>
        <dbReference type="ARBA" id="ARBA00022723"/>
    </source>
</evidence>
<dbReference type="GO" id="GO:0008270">
    <property type="term" value="F:zinc ion binding"/>
    <property type="evidence" value="ECO:0007669"/>
    <property type="project" value="UniProtKB-KW"/>
</dbReference>
<dbReference type="GO" id="GO:0000398">
    <property type="term" value="P:mRNA splicing, via spliceosome"/>
    <property type="evidence" value="ECO:0007669"/>
    <property type="project" value="InterPro"/>
</dbReference>
<dbReference type="InterPro" id="IPR003604">
    <property type="entry name" value="Matrin/U1-like-C_Znf_C2H2"/>
</dbReference>
<evidence type="ECO:0000256" key="3">
    <source>
        <dbReference type="ARBA" id="ARBA00022833"/>
    </source>
</evidence>
<organism evidence="6 7">
    <name type="scientific">Saccharata proteae CBS 121410</name>
    <dbReference type="NCBI Taxonomy" id="1314787"/>
    <lineage>
        <taxon>Eukaryota</taxon>
        <taxon>Fungi</taxon>
        <taxon>Dikarya</taxon>
        <taxon>Ascomycota</taxon>
        <taxon>Pezizomycotina</taxon>
        <taxon>Dothideomycetes</taxon>
        <taxon>Dothideomycetes incertae sedis</taxon>
        <taxon>Botryosphaeriales</taxon>
        <taxon>Saccharataceae</taxon>
        <taxon>Saccharata</taxon>
    </lineage>
</organism>
<dbReference type="AlphaFoldDB" id="A0A6A5YDK5"/>
<dbReference type="InterPro" id="IPR036236">
    <property type="entry name" value="Znf_C2H2_sf"/>
</dbReference>
<dbReference type="InterPro" id="IPR013085">
    <property type="entry name" value="U1-CZ_Znf_C2H2"/>
</dbReference>
<evidence type="ECO:0000256" key="4">
    <source>
        <dbReference type="SAM" id="MobiDB-lite"/>
    </source>
</evidence>
<dbReference type="PANTHER" id="PTHR13173:SF10">
    <property type="entry name" value="WW DOMAIN-BINDING PROTEIN 4"/>
    <property type="match status" value="1"/>
</dbReference>
<dbReference type="SUPFAM" id="SSF57667">
    <property type="entry name" value="beta-beta-alpha zinc fingers"/>
    <property type="match status" value="1"/>
</dbReference>
<evidence type="ECO:0000313" key="7">
    <source>
        <dbReference type="Proteomes" id="UP000799776"/>
    </source>
</evidence>
<sequence length="274" mass="30051">MSEYWKSTPKYWCKFCETYVRDTKFERQQHESTPKHQNAIQRSLRQLHNAREREEREKQRAKNEVARLNGVVSGAAGSSKEAPWTKAAPAAPPKQATAEDRKRQLKQLADMGVAVPEEFRREMAMTGDWQTVSVTPLNDSGVKKEEAEDVKPDGLNVGVRKRKLEGDEDEDEAMDAKAKKKGWGTSFKAFPGSKDAGDDIEALLGGPKTTTAVKTEPSTPAIKTEETTELANIPEAGAPGDQKPSDAAASIPAVKTEEGAPSTGVVFKKRKSKA</sequence>
<feature type="compositionally biased region" description="Basic and acidic residues" evidence="4">
    <location>
        <begin position="141"/>
        <end position="152"/>
    </location>
</feature>
<dbReference type="Pfam" id="PF06220">
    <property type="entry name" value="zf-U1"/>
    <property type="match status" value="1"/>
</dbReference>
<dbReference type="GO" id="GO:0003723">
    <property type="term" value="F:RNA binding"/>
    <property type="evidence" value="ECO:0007669"/>
    <property type="project" value="TreeGrafter"/>
</dbReference>
<reference evidence="6" key="1">
    <citation type="journal article" date="2020" name="Stud. Mycol.">
        <title>101 Dothideomycetes genomes: a test case for predicting lifestyles and emergence of pathogens.</title>
        <authorList>
            <person name="Haridas S."/>
            <person name="Albert R."/>
            <person name="Binder M."/>
            <person name="Bloem J."/>
            <person name="Labutti K."/>
            <person name="Salamov A."/>
            <person name="Andreopoulos B."/>
            <person name="Baker S."/>
            <person name="Barry K."/>
            <person name="Bills G."/>
            <person name="Bluhm B."/>
            <person name="Cannon C."/>
            <person name="Castanera R."/>
            <person name="Culley D."/>
            <person name="Daum C."/>
            <person name="Ezra D."/>
            <person name="Gonzalez J."/>
            <person name="Henrissat B."/>
            <person name="Kuo A."/>
            <person name="Liang C."/>
            <person name="Lipzen A."/>
            <person name="Lutzoni F."/>
            <person name="Magnuson J."/>
            <person name="Mondo S."/>
            <person name="Nolan M."/>
            <person name="Ohm R."/>
            <person name="Pangilinan J."/>
            <person name="Park H.-J."/>
            <person name="Ramirez L."/>
            <person name="Alfaro M."/>
            <person name="Sun H."/>
            <person name="Tritt A."/>
            <person name="Yoshinaga Y."/>
            <person name="Zwiers L.-H."/>
            <person name="Turgeon B."/>
            <person name="Goodwin S."/>
            <person name="Spatafora J."/>
            <person name="Crous P."/>
            <person name="Grigoriev I."/>
        </authorList>
    </citation>
    <scope>NUCLEOTIDE SEQUENCE</scope>
    <source>
        <strain evidence="6">CBS 121410</strain>
    </source>
</reference>